<accession>K0JXC8</accession>
<evidence type="ECO:0000313" key="3">
    <source>
        <dbReference type="EMBL" id="CCH32530.1"/>
    </source>
</evidence>
<evidence type="ECO:0000259" key="2">
    <source>
        <dbReference type="Pfam" id="PF01182"/>
    </source>
</evidence>
<name>K0JXC8_SACES</name>
<evidence type="ECO:0000313" key="4">
    <source>
        <dbReference type="Proteomes" id="UP000006281"/>
    </source>
</evidence>
<dbReference type="Proteomes" id="UP000006281">
    <property type="component" value="Chromosome"/>
</dbReference>
<dbReference type="eggNOG" id="COG0363">
    <property type="taxonomic scope" value="Bacteria"/>
</dbReference>
<dbReference type="Gene3D" id="3.40.50.1360">
    <property type="match status" value="1"/>
</dbReference>
<dbReference type="GO" id="GO:0005975">
    <property type="term" value="P:carbohydrate metabolic process"/>
    <property type="evidence" value="ECO:0007669"/>
    <property type="project" value="InterPro"/>
</dbReference>
<proteinExistence type="predicted"/>
<comment type="pathway">
    <text evidence="1">Carbohydrate degradation.</text>
</comment>
<dbReference type="HOGENOM" id="CLU_053947_2_0_11"/>
<sequence>MRQSTSTLRCRTFHDGEAMATAVADLITRRVSDVLRERGTCLLALSGGSTPARAYRLLAGAGVDWDAVHVVQTDERVTDDRPATSAAVIEDNLITPAGVSPSRWHPMPTAAHDLLGAVDRYAALLAGLTPGGVPDIALLGLGEDGHTASLFAGDPAVDDPAPVVVTQPYQGTVRVSMAVHLLASVPTRVVLAAGAAKARAVARLRGGEVPDTDPAARVLGVDGELFADQAAAGEERAG</sequence>
<dbReference type="AlphaFoldDB" id="K0JXC8"/>
<dbReference type="PANTHER" id="PTHR11054:SF0">
    <property type="entry name" value="6-PHOSPHOGLUCONOLACTONASE"/>
    <property type="match status" value="1"/>
</dbReference>
<protein>
    <submittedName>
        <fullName evidence="3">6-phosphogluconolactonase</fullName>
    </submittedName>
</protein>
<dbReference type="KEGG" id="sesp:BN6_52660"/>
<keyword evidence="4" id="KW-1185">Reference proteome</keyword>
<gene>
    <name evidence="3" type="ordered locus">BN6_52660</name>
</gene>
<dbReference type="Pfam" id="PF01182">
    <property type="entry name" value="Glucosamine_iso"/>
    <property type="match status" value="1"/>
</dbReference>
<dbReference type="PANTHER" id="PTHR11054">
    <property type="entry name" value="6-PHOSPHOGLUCONOLACTONASE"/>
    <property type="match status" value="1"/>
</dbReference>
<reference evidence="3 4" key="1">
    <citation type="journal article" date="2012" name="BMC Genomics">
        <title>Complete genome sequence of Saccharothrix espanaensis DSM 44229T and comparison to the other completely sequenced Pseudonocardiaceae.</title>
        <authorList>
            <person name="Strobel T."/>
            <person name="Al-Dilaimi A."/>
            <person name="Blom J."/>
            <person name="Gessner A."/>
            <person name="Kalinowski J."/>
            <person name="Luzhetska M."/>
            <person name="Puhler A."/>
            <person name="Szczepanowski R."/>
            <person name="Bechthold A."/>
            <person name="Ruckert C."/>
        </authorList>
    </citation>
    <scope>NUCLEOTIDE SEQUENCE [LARGE SCALE GENOMIC DNA]</scope>
    <source>
        <strain evidence="4">ATCC 51144 / DSM 44229 / JCM 9112 / NBRC 15066 / NRRL 15764</strain>
    </source>
</reference>
<dbReference type="STRING" id="1179773.BN6_52660"/>
<organism evidence="3 4">
    <name type="scientific">Saccharothrix espanaensis (strain ATCC 51144 / DSM 44229 / JCM 9112 / NBRC 15066 / NRRL 15764)</name>
    <dbReference type="NCBI Taxonomy" id="1179773"/>
    <lineage>
        <taxon>Bacteria</taxon>
        <taxon>Bacillati</taxon>
        <taxon>Actinomycetota</taxon>
        <taxon>Actinomycetes</taxon>
        <taxon>Pseudonocardiales</taxon>
        <taxon>Pseudonocardiaceae</taxon>
        <taxon>Saccharothrix</taxon>
    </lineage>
</organism>
<dbReference type="EMBL" id="HE804045">
    <property type="protein sequence ID" value="CCH32530.1"/>
    <property type="molecule type" value="Genomic_DNA"/>
</dbReference>
<evidence type="ECO:0000256" key="1">
    <source>
        <dbReference type="ARBA" id="ARBA00004921"/>
    </source>
</evidence>
<dbReference type="SUPFAM" id="SSF100950">
    <property type="entry name" value="NagB/RpiA/CoA transferase-like"/>
    <property type="match status" value="1"/>
</dbReference>
<dbReference type="InterPro" id="IPR037171">
    <property type="entry name" value="NagB/RpiA_transferase-like"/>
</dbReference>
<dbReference type="InterPro" id="IPR039104">
    <property type="entry name" value="6PGL"/>
</dbReference>
<dbReference type="InterPro" id="IPR006148">
    <property type="entry name" value="Glc/Gal-6P_isomerase"/>
</dbReference>
<dbReference type="PATRIC" id="fig|1179773.3.peg.5298"/>
<feature type="domain" description="Glucosamine/galactosamine-6-phosphate isomerase" evidence="2">
    <location>
        <begin position="15"/>
        <end position="224"/>
    </location>
</feature>